<sequence length="68" mass="7246">DLMDADASPPNLKVKSTIIASSTLSVATKTKGRGFRHDFKSHYYSPLTGSDFDSLTVEGGSGPQKSIE</sequence>
<dbReference type="AlphaFoldDB" id="A0A392W3Y7"/>
<comment type="caution">
    <text evidence="2">The sequence shown here is derived from an EMBL/GenBank/DDBJ whole genome shotgun (WGS) entry which is preliminary data.</text>
</comment>
<accession>A0A392W3Y7</accession>
<evidence type="ECO:0000313" key="3">
    <source>
        <dbReference type="Proteomes" id="UP000265520"/>
    </source>
</evidence>
<protein>
    <submittedName>
        <fullName evidence="2">RNA-binding protein 8A-like</fullName>
    </submittedName>
</protein>
<proteinExistence type="predicted"/>
<evidence type="ECO:0000313" key="2">
    <source>
        <dbReference type="EMBL" id="MCI94422.1"/>
    </source>
</evidence>
<feature type="non-terminal residue" evidence="2">
    <location>
        <position position="68"/>
    </location>
</feature>
<organism evidence="2 3">
    <name type="scientific">Trifolium medium</name>
    <dbReference type="NCBI Taxonomy" id="97028"/>
    <lineage>
        <taxon>Eukaryota</taxon>
        <taxon>Viridiplantae</taxon>
        <taxon>Streptophyta</taxon>
        <taxon>Embryophyta</taxon>
        <taxon>Tracheophyta</taxon>
        <taxon>Spermatophyta</taxon>
        <taxon>Magnoliopsida</taxon>
        <taxon>eudicotyledons</taxon>
        <taxon>Gunneridae</taxon>
        <taxon>Pentapetalae</taxon>
        <taxon>rosids</taxon>
        <taxon>fabids</taxon>
        <taxon>Fabales</taxon>
        <taxon>Fabaceae</taxon>
        <taxon>Papilionoideae</taxon>
        <taxon>50 kb inversion clade</taxon>
        <taxon>NPAAA clade</taxon>
        <taxon>Hologalegina</taxon>
        <taxon>IRL clade</taxon>
        <taxon>Trifolieae</taxon>
        <taxon>Trifolium</taxon>
    </lineage>
</organism>
<feature type="region of interest" description="Disordered" evidence="1">
    <location>
        <begin position="47"/>
        <end position="68"/>
    </location>
</feature>
<evidence type="ECO:0000256" key="1">
    <source>
        <dbReference type="SAM" id="MobiDB-lite"/>
    </source>
</evidence>
<dbReference type="Proteomes" id="UP000265520">
    <property type="component" value="Unassembled WGS sequence"/>
</dbReference>
<keyword evidence="3" id="KW-1185">Reference proteome</keyword>
<reference evidence="2 3" key="1">
    <citation type="journal article" date="2018" name="Front. Plant Sci.">
        <title>Red Clover (Trifolium pratense) and Zigzag Clover (T. medium) - A Picture of Genomic Similarities and Differences.</title>
        <authorList>
            <person name="Dluhosova J."/>
            <person name="Istvanek J."/>
            <person name="Nedelnik J."/>
            <person name="Repkova J."/>
        </authorList>
    </citation>
    <scope>NUCLEOTIDE SEQUENCE [LARGE SCALE GENOMIC DNA]</scope>
    <source>
        <strain evidence="3">cv. 10/8</strain>
        <tissue evidence="2">Leaf</tissue>
    </source>
</reference>
<feature type="non-terminal residue" evidence="2">
    <location>
        <position position="1"/>
    </location>
</feature>
<dbReference type="EMBL" id="LXQA011355540">
    <property type="protein sequence ID" value="MCI94422.1"/>
    <property type="molecule type" value="Genomic_DNA"/>
</dbReference>
<name>A0A392W3Y7_9FABA</name>